<feature type="domain" description="Histidine kinase" evidence="7">
    <location>
        <begin position="171"/>
        <end position="382"/>
    </location>
</feature>
<dbReference type="InterPro" id="IPR050736">
    <property type="entry name" value="Sensor_HK_Regulatory"/>
</dbReference>
<gene>
    <name evidence="8" type="ORF">ACFQL9_05265</name>
</gene>
<dbReference type="CDD" id="cd00082">
    <property type="entry name" value="HisKA"/>
    <property type="match status" value="1"/>
</dbReference>
<name>A0ABD5WCL0_9EURY</name>
<keyword evidence="9" id="KW-1185">Reference proteome</keyword>
<evidence type="ECO:0000256" key="1">
    <source>
        <dbReference type="ARBA" id="ARBA00000085"/>
    </source>
</evidence>
<evidence type="ECO:0000256" key="6">
    <source>
        <dbReference type="ARBA" id="ARBA00023012"/>
    </source>
</evidence>
<dbReference type="EC" id="2.7.13.3" evidence="2"/>
<evidence type="ECO:0000259" key="7">
    <source>
        <dbReference type="PROSITE" id="PS50109"/>
    </source>
</evidence>
<evidence type="ECO:0000313" key="8">
    <source>
        <dbReference type="EMBL" id="MFC7069046.1"/>
    </source>
</evidence>
<organism evidence="8 9">
    <name type="scientific">Halobaculum lipolyticum</name>
    <dbReference type="NCBI Taxonomy" id="3032001"/>
    <lineage>
        <taxon>Archaea</taxon>
        <taxon>Methanobacteriati</taxon>
        <taxon>Methanobacteriota</taxon>
        <taxon>Stenosarchaea group</taxon>
        <taxon>Halobacteria</taxon>
        <taxon>Halobacteriales</taxon>
        <taxon>Haloferacaceae</taxon>
        <taxon>Halobaculum</taxon>
    </lineage>
</organism>
<keyword evidence="5 8" id="KW-0418">Kinase</keyword>
<dbReference type="AlphaFoldDB" id="A0ABD5WCL0"/>
<dbReference type="InterPro" id="IPR036890">
    <property type="entry name" value="HATPase_C_sf"/>
</dbReference>
<dbReference type="Proteomes" id="UP001596461">
    <property type="component" value="Unassembled WGS sequence"/>
</dbReference>
<comment type="caution">
    <text evidence="8">The sequence shown here is derived from an EMBL/GenBank/DDBJ whole genome shotgun (WGS) entry which is preliminary data.</text>
</comment>
<reference evidence="8 9" key="1">
    <citation type="journal article" date="2019" name="Int. J. Syst. Evol. Microbiol.">
        <title>The Global Catalogue of Microorganisms (GCM) 10K type strain sequencing project: providing services to taxonomists for standard genome sequencing and annotation.</title>
        <authorList>
            <consortium name="The Broad Institute Genomics Platform"/>
            <consortium name="The Broad Institute Genome Sequencing Center for Infectious Disease"/>
            <person name="Wu L."/>
            <person name="Ma J."/>
        </authorList>
    </citation>
    <scope>NUCLEOTIDE SEQUENCE [LARGE SCALE GENOMIC DNA]</scope>
    <source>
        <strain evidence="8 9">DT31</strain>
    </source>
</reference>
<dbReference type="InterPro" id="IPR004358">
    <property type="entry name" value="Sig_transdc_His_kin-like_C"/>
</dbReference>
<dbReference type="InterPro" id="IPR003661">
    <property type="entry name" value="HisK_dim/P_dom"/>
</dbReference>
<dbReference type="GO" id="GO:0004673">
    <property type="term" value="F:protein histidine kinase activity"/>
    <property type="evidence" value="ECO:0007669"/>
    <property type="project" value="UniProtKB-EC"/>
</dbReference>
<dbReference type="Gene3D" id="3.30.450.20">
    <property type="entry name" value="PAS domain"/>
    <property type="match status" value="1"/>
</dbReference>
<dbReference type="InterPro" id="IPR005467">
    <property type="entry name" value="His_kinase_dom"/>
</dbReference>
<dbReference type="SMART" id="SM00388">
    <property type="entry name" value="HisKA"/>
    <property type="match status" value="1"/>
</dbReference>
<dbReference type="GeneID" id="81125706"/>
<dbReference type="RefSeq" id="WP_284030853.1">
    <property type="nucleotide sequence ID" value="NZ_CP126154.1"/>
</dbReference>
<dbReference type="SMART" id="SM00387">
    <property type="entry name" value="HATPase_c"/>
    <property type="match status" value="1"/>
</dbReference>
<dbReference type="GO" id="GO:0000160">
    <property type="term" value="P:phosphorelay signal transduction system"/>
    <property type="evidence" value="ECO:0007669"/>
    <property type="project" value="UniProtKB-KW"/>
</dbReference>
<sequence>MTVPSLAESGFDELPMQVAIVDPAGAIVRTNDAWGRFDDWGAATEPTDPVGVNYLRVCREGVEAGRPDDDGDRSRVADGGVFAAGSDGAAADGAAVADGIEAVLAGDRETFDHEYPCHSPEERRWFLMRASGVDRDGTTFAQVVHLDITDRKLAEEAVESRNDRLETLAGVLGHDLRNPLQVVQGHTDLLRARLDGDDGESDGRPAPEEAVADLETIRSSAGRIEAIIEDALRLARGGAATEEEEATTVRLRETAECAWDHVRAEEATIEVADSFGFDARPGPLGQVFENLFANAVEHVGPDVTVTVGALDADGTGPSGFYVADDGPGVPPGDRSVVFDAGHTSDTDGTGLGLAIVEQFVESEGWYVTLVESAAGGARFEVRGVDAV</sequence>
<evidence type="ECO:0000313" key="9">
    <source>
        <dbReference type="Proteomes" id="UP001596461"/>
    </source>
</evidence>
<comment type="catalytic activity">
    <reaction evidence="1">
        <text>ATP + protein L-histidine = ADP + protein N-phospho-L-histidine.</text>
        <dbReference type="EC" id="2.7.13.3"/>
    </reaction>
</comment>
<dbReference type="Gene3D" id="3.30.565.10">
    <property type="entry name" value="Histidine kinase-like ATPase, C-terminal domain"/>
    <property type="match status" value="1"/>
</dbReference>
<keyword evidence="6" id="KW-0902">Two-component regulatory system</keyword>
<dbReference type="PRINTS" id="PR00344">
    <property type="entry name" value="BCTRLSENSOR"/>
</dbReference>
<proteinExistence type="predicted"/>
<dbReference type="Pfam" id="PF02518">
    <property type="entry name" value="HATPase_c"/>
    <property type="match status" value="1"/>
</dbReference>
<dbReference type="SUPFAM" id="SSF55785">
    <property type="entry name" value="PYP-like sensor domain (PAS domain)"/>
    <property type="match status" value="1"/>
</dbReference>
<keyword evidence="3" id="KW-0597">Phosphoprotein</keyword>
<protein>
    <recommendedName>
        <fullName evidence="2">histidine kinase</fullName>
        <ecNumber evidence="2">2.7.13.3</ecNumber>
    </recommendedName>
</protein>
<dbReference type="Pfam" id="PF00512">
    <property type="entry name" value="HisKA"/>
    <property type="match status" value="1"/>
</dbReference>
<dbReference type="InterPro" id="IPR036097">
    <property type="entry name" value="HisK_dim/P_sf"/>
</dbReference>
<dbReference type="PANTHER" id="PTHR43711">
    <property type="entry name" value="TWO-COMPONENT HISTIDINE KINASE"/>
    <property type="match status" value="1"/>
</dbReference>
<keyword evidence="4" id="KW-0808">Transferase</keyword>
<evidence type="ECO:0000256" key="4">
    <source>
        <dbReference type="ARBA" id="ARBA00022679"/>
    </source>
</evidence>
<dbReference type="PROSITE" id="PS50109">
    <property type="entry name" value="HIS_KIN"/>
    <property type="match status" value="1"/>
</dbReference>
<evidence type="ECO:0000256" key="3">
    <source>
        <dbReference type="ARBA" id="ARBA00022553"/>
    </source>
</evidence>
<dbReference type="InterPro" id="IPR035965">
    <property type="entry name" value="PAS-like_dom_sf"/>
</dbReference>
<dbReference type="PANTHER" id="PTHR43711:SF1">
    <property type="entry name" value="HISTIDINE KINASE 1"/>
    <property type="match status" value="1"/>
</dbReference>
<dbReference type="InterPro" id="IPR003594">
    <property type="entry name" value="HATPase_dom"/>
</dbReference>
<dbReference type="SUPFAM" id="SSF47384">
    <property type="entry name" value="Homodimeric domain of signal transducing histidine kinase"/>
    <property type="match status" value="1"/>
</dbReference>
<evidence type="ECO:0000256" key="2">
    <source>
        <dbReference type="ARBA" id="ARBA00012438"/>
    </source>
</evidence>
<dbReference type="Gene3D" id="1.10.287.130">
    <property type="match status" value="1"/>
</dbReference>
<dbReference type="SUPFAM" id="SSF55874">
    <property type="entry name" value="ATPase domain of HSP90 chaperone/DNA topoisomerase II/histidine kinase"/>
    <property type="match status" value="1"/>
</dbReference>
<dbReference type="EMBL" id="JBHTAH010000003">
    <property type="protein sequence ID" value="MFC7069046.1"/>
    <property type="molecule type" value="Genomic_DNA"/>
</dbReference>
<evidence type="ECO:0000256" key="5">
    <source>
        <dbReference type="ARBA" id="ARBA00022777"/>
    </source>
</evidence>
<accession>A0ABD5WCL0</accession>